<dbReference type="HAMAP" id="MF_00178">
    <property type="entry name" value="Lumazine_synth"/>
    <property type="match status" value="1"/>
</dbReference>
<evidence type="ECO:0000256" key="1">
    <source>
        <dbReference type="ARBA" id="ARBA00004917"/>
    </source>
</evidence>
<dbReference type="AlphaFoldDB" id="A0A7X6S4A3"/>
<comment type="catalytic activity">
    <reaction evidence="6 8">
        <text>(2S)-2-hydroxy-3-oxobutyl phosphate + 5-amino-6-(D-ribitylamino)uracil = 6,7-dimethyl-8-(1-D-ribityl)lumazine + phosphate + 2 H2O + H(+)</text>
        <dbReference type="Rhea" id="RHEA:26152"/>
        <dbReference type="ChEBI" id="CHEBI:15377"/>
        <dbReference type="ChEBI" id="CHEBI:15378"/>
        <dbReference type="ChEBI" id="CHEBI:15934"/>
        <dbReference type="ChEBI" id="CHEBI:43474"/>
        <dbReference type="ChEBI" id="CHEBI:58201"/>
        <dbReference type="ChEBI" id="CHEBI:58830"/>
        <dbReference type="EC" id="2.5.1.78"/>
    </reaction>
</comment>
<protein>
    <recommendedName>
        <fullName evidence="7 8">6,7-dimethyl-8-ribityllumazine synthase</fullName>
        <shortName evidence="8">DMRL synthase</shortName>
        <shortName evidence="8">LS</shortName>
        <shortName evidence="8">Lumazine synthase</shortName>
        <ecNumber evidence="3 8">2.5.1.78</ecNumber>
    </recommendedName>
</protein>
<evidence type="ECO:0000256" key="6">
    <source>
        <dbReference type="ARBA" id="ARBA00048785"/>
    </source>
</evidence>
<keyword evidence="10" id="KW-1185">Reference proteome</keyword>
<dbReference type="Gene3D" id="3.40.50.960">
    <property type="entry name" value="Lumazine/riboflavin synthase"/>
    <property type="match status" value="1"/>
</dbReference>
<keyword evidence="5 8" id="KW-0808">Transferase</keyword>
<dbReference type="GO" id="GO:0005829">
    <property type="term" value="C:cytosol"/>
    <property type="evidence" value="ECO:0007669"/>
    <property type="project" value="TreeGrafter"/>
</dbReference>
<dbReference type="UniPathway" id="UPA00275">
    <property type="reaction ID" value="UER00404"/>
</dbReference>
<feature type="binding site" evidence="8">
    <location>
        <begin position="80"/>
        <end position="82"/>
    </location>
    <ligand>
        <name>5-amino-6-(D-ribitylamino)uracil</name>
        <dbReference type="ChEBI" id="CHEBI:15934"/>
    </ligand>
</feature>
<evidence type="ECO:0000256" key="8">
    <source>
        <dbReference type="HAMAP-Rule" id="MF_00178"/>
    </source>
</evidence>
<gene>
    <name evidence="8" type="primary">ribH</name>
    <name evidence="9" type="ORF">HF964_09705</name>
</gene>
<evidence type="ECO:0000313" key="9">
    <source>
        <dbReference type="EMBL" id="NKZ25056.1"/>
    </source>
</evidence>
<dbReference type="RefSeq" id="WP_168722846.1">
    <property type="nucleotide sequence ID" value="NZ_JAAXPN010000017.1"/>
</dbReference>
<organism evidence="9 10">
    <name type="scientific">Periweissella fabalis</name>
    <dbReference type="NCBI Taxonomy" id="1070421"/>
    <lineage>
        <taxon>Bacteria</taxon>
        <taxon>Bacillati</taxon>
        <taxon>Bacillota</taxon>
        <taxon>Bacilli</taxon>
        <taxon>Lactobacillales</taxon>
        <taxon>Lactobacillaceae</taxon>
        <taxon>Periweissella</taxon>
    </lineage>
</organism>
<reference evidence="9 10" key="1">
    <citation type="submission" date="2020-04" db="EMBL/GenBank/DDBJ databases">
        <title>MicrobeNet Type strains.</title>
        <authorList>
            <person name="Nicholson A.C."/>
        </authorList>
    </citation>
    <scope>NUCLEOTIDE SEQUENCE [LARGE SCALE GENOMIC DNA]</scope>
    <source>
        <strain evidence="9 10">CCUG 61472</strain>
    </source>
</reference>
<dbReference type="GO" id="GO:0009349">
    <property type="term" value="C:riboflavin synthase complex"/>
    <property type="evidence" value="ECO:0007669"/>
    <property type="project" value="UniProtKB-UniRule"/>
</dbReference>
<dbReference type="NCBIfam" id="TIGR00114">
    <property type="entry name" value="lumazine-synth"/>
    <property type="match status" value="1"/>
</dbReference>
<dbReference type="FunFam" id="3.40.50.960:FF:000001">
    <property type="entry name" value="6,7-dimethyl-8-ribityllumazine synthase"/>
    <property type="match status" value="1"/>
</dbReference>
<comment type="caution">
    <text evidence="9">The sequence shown here is derived from an EMBL/GenBank/DDBJ whole genome shotgun (WGS) entry which is preliminary data.</text>
</comment>
<dbReference type="CDD" id="cd09209">
    <property type="entry name" value="Lumazine_synthase-I"/>
    <property type="match status" value="1"/>
</dbReference>
<comment type="function">
    <text evidence="8">Catalyzes the formation of 6,7-dimethyl-8-ribityllumazine by condensation of 5-amino-6-(D-ribitylamino)uracil with 3,4-dihydroxy-2-butanone 4-phosphate. This is the penultimate step in the biosynthesis of riboflavin.</text>
</comment>
<evidence type="ECO:0000256" key="4">
    <source>
        <dbReference type="ARBA" id="ARBA00022619"/>
    </source>
</evidence>
<feature type="binding site" evidence="8">
    <location>
        <begin position="56"/>
        <end position="58"/>
    </location>
    <ligand>
        <name>5-amino-6-(D-ribitylamino)uracil</name>
        <dbReference type="ChEBI" id="CHEBI:15934"/>
    </ligand>
</feature>
<dbReference type="EMBL" id="JAAXPN010000017">
    <property type="protein sequence ID" value="NKZ25056.1"/>
    <property type="molecule type" value="Genomic_DNA"/>
</dbReference>
<accession>A0A7X6S4A3</accession>
<dbReference type="EC" id="2.5.1.78" evidence="3 8"/>
<dbReference type="Proteomes" id="UP000549765">
    <property type="component" value="Unassembled WGS sequence"/>
</dbReference>
<comment type="pathway">
    <text evidence="1 8">Cofactor biosynthesis; riboflavin biosynthesis; riboflavin from 2-hydroxy-3-oxobutyl phosphate and 5-amino-6-(D-ribitylamino)uracil: step 1/2.</text>
</comment>
<evidence type="ECO:0000313" key="10">
    <source>
        <dbReference type="Proteomes" id="UP000549765"/>
    </source>
</evidence>
<evidence type="ECO:0000256" key="3">
    <source>
        <dbReference type="ARBA" id="ARBA00012664"/>
    </source>
</evidence>
<dbReference type="SUPFAM" id="SSF52121">
    <property type="entry name" value="Lumazine synthase"/>
    <property type="match status" value="1"/>
</dbReference>
<dbReference type="Pfam" id="PF00885">
    <property type="entry name" value="DMRL_synthase"/>
    <property type="match status" value="1"/>
</dbReference>
<dbReference type="GO" id="GO:0000906">
    <property type="term" value="F:6,7-dimethyl-8-ribityllumazine synthase activity"/>
    <property type="evidence" value="ECO:0007669"/>
    <property type="project" value="UniProtKB-UniRule"/>
</dbReference>
<dbReference type="PANTHER" id="PTHR21058:SF0">
    <property type="entry name" value="6,7-DIMETHYL-8-RIBITYLLUMAZINE SYNTHASE"/>
    <property type="match status" value="1"/>
</dbReference>
<proteinExistence type="inferred from homology"/>
<evidence type="ECO:0000256" key="5">
    <source>
        <dbReference type="ARBA" id="ARBA00022679"/>
    </source>
</evidence>
<dbReference type="InterPro" id="IPR036467">
    <property type="entry name" value="LS/RS_sf"/>
</dbReference>
<dbReference type="GO" id="GO:0009231">
    <property type="term" value="P:riboflavin biosynthetic process"/>
    <property type="evidence" value="ECO:0007669"/>
    <property type="project" value="UniProtKB-UniRule"/>
</dbReference>
<evidence type="ECO:0000256" key="2">
    <source>
        <dbReference type="ARBA" id="ARBA00007424"/>
    </source>
</evidence>
<evidence type="ECO:0000256" key="7">
    <source>
        <dbReference type="ARBA" id="ARBA00072606"/>
    </source>
</evidence>
<feature type="binding site" evidence="8">
    <location>
        <position position="127"/>
    </location>
    <ligand>
        <name>(2S)-2-hydroxy-3-oxobutyl phosphate</name>
        <dbReference type="ChEBI" id="CHEBI:58830"/>
    </ligand>
</feature>
<name>A0A7X6S4A3_9LACO</name>
<feature type="active site" description="Proton donor" evidence="8">
    <location>
        <position position="88"/>
    </location>
</feature>
<dbReference type="InterPro" id="IPR002180">
    <property type="entry name" value="LS/RS"/>
</dbReference>
<dbReference type="InterPro" id="IPR034964">
    <property type="entry name" value="LS"/>
</dbReference>
<sequence length="153" mass="16091">MREITGLYTKKDVKVAIIASRFNSLITNQLISGAQDALVRHGVSDEDITLIWVPGAFEIPAIAKKIVASGAYNGVVTLGAVIRGETAHYDLVINETAKGIGQVALESDIPVVFGVVTTDTLEQAQQRAGAKAGNKGGEVATALLEMMSLADQI</sequence>
<feature type="binding site" evidence="8">
    <location>
        <position position="22"/>
    </location>
    <ligand>
        <name>5-amino-6-(D-ribitylamino)uracil</name>
        <dbReference type="ChEBI" id="CHEBI:15934"/>
    </ligand>
</feature>
<comment type="similarity">
    <text evidence="2 8">Belongs to the DMRL synthase family.</text>
</comment>
<feature type="binding site" evidence="8">
    <location>
        <begin position="85"/>
        <end position="86"/>
    </location>
    <ligand>
        <name>(2S)-2-hydroxy-3-oxobutyl phosphate</name>
        <dbReference type="ChEBI" id="CHEBI:58830"/>
    </ligand>
</feature>
<feature type="binding site" evidence="8">
    <location>
        <position position="113"/>
    </location>
    <ligand>
        <name>5-amino-6-(D-ribitylamino)uracil</name>
        <dbReference type="ChEBI" id="CHEBI:15934"/>
    </ligand>
</feature>
<keyword evidence="4 8" id="KW-0686">Riboflavin biosynthesis</keyword>
<dbReference type="PANTHER" id="PTHR21058">
    <property type="entry name" value="6,7-DIMETHYL-8-RIBITYLLUMAZINE SYNTHASE DMRL SYNTHASE LUMAZINE SYNTHASE"/>
    <property type="match status" value="1"/>
</dbReference>